<sequence length="76" mass="9070">MTEEERIPEESDSEWVYCDRGGNSTDLYERVIIRHVLFPPIEENQFREGSDEFIPWEHDGIRYQQPNELSILVEVT</sequence>
<proteinExistence type="predicted"/>
<dbReference type="EMBL" id="JBEVYD010000003">
    <property type="protein sequence ID" value="KAL3234327.1"/>
    <property type="molecule type" value="Genomic_DNA"/>
</dbReference>
<name>A0ABR4NYT4_9SACH</name>
<comment type="caution">
    <text evidence="1">The sequence shown here is derived from an EMBL/GenBank/DDBJ whole genome shotgun (WGS) entry which is preliminary data.</text>
</comment>
<dbReference type="Proteomes" id="UP001623330">
    <property type="component" value="Unassembled WGS sequence"/>
</dbReference>
<evidence type="ECO:0000313" key="1">
    <source>
        <dbReference type="EMBL" id="KAL3234327.1"/>
    </source>
</evidence>
<reference evidence="1 2" key="1">
    <citation type="submission" date="2024-05" db="EMBL/GenBank/DDBJ databases">
        <title>Long read based assembly of the Candida bracarensis genome reveals expanded adhesin content.</title>
        <authorList>
            <person name="Marcet-Houben M."/>
            <person name="Ksiezopolska E."/>
            <person name="Gabaldon T."/>
        </authorList>
    </citation>
    <scope>NUCLEOTIDE SEQUENCE [LARGE SCALE GENOMIC DNA]</scope>
    <source>
        <strain evidence="1 2">CBM6</strain>
    </source>
</reference>
<organism evidence="1 2">
    <name type="scientific">Nakaseomyces bracarensis</name>
    <dbReference type="NCBI Taxonomy" id="273131"/>
    <lineage>
        <taxon>Eukaryota</taxon>
        <taxon>Fungi</taxon>
        <taxon>Dikarya</taxon>
        <taxon>Ascomycota</taxon>
        <taxon>Saccharomycotina</taxon>
        <taxon>Saccharomycetes</taxon>
        <taxon>Saccharomycetales</taxon>
        <taxon>Saccharomycetaceae</taxon>
        <taxon>Nakaseomyces</taxon>
    </lineage>
</organism>
<accession>A0ABR4NYT4</accession>
<keyword evidence="2" id="KW-1185">Reference proteome</keyword>
<gene>
    <name evidence="1" type="ORF">RNJ44_03089</name>
</gene>
<protein>
    <submittedName>
        <fullName evidence="1">Uncharacterized protein</fullName>
    </submittedName>
</protein>
<evidence type="ECO:0000313" key="2">
    <source>
        <dbReference type="Proteomes" id="UP001623330"/>
    </source>
</evidence>